<organism evidence="1 2">
    <name type="scientific">Linnemannia exigua</name>
    <dbReference type="NCBI Taxonomy" id="604196"/>
    <lineage>
        <taxon>Eukaryota</taxon>
        <taxon>Fungi</taxon>
        <taxon>Fungi incertae sedis</taxon>
        <taxon>Mucoromycota</taxon>
        <taxon>Mortierellomycotina</taxon>
        <taxon>Mortierellomycetes</taxon>
        <taxon>Mortierellales</taxon>
        <taxon>Mortierellaceae</taxon>
        <taxon>Linnemannia</taxon>
    </lineage>
</organism>
<comment type="caution">
    <text evidence="1">The sequence shown here is derived from an EMBL/GenBank/DDBJ whole genome shotgun (WGS) entry which is preliminary data.</text>
</comment>
<evidence type="ECO:0000313" key="1">
    <source>
        <dbReference type="EMBL" id="KAG0273883.1"/>
    </source>
</evidence>
<evidence type="ECO:0000313" key="2">
    <source>
        <dbReference type="Proteomes" id="UP001194580"/>
    </source>
</evidence>
<feature type="non-terminal residue" evidence="1">
    <location>
        <position position="1"/>
    </location>
</feature>
<gene>
    <name evidence="1" type="ORF">BGZ95_010310</name>
</gene>
<dbReference type="InterPro" id="IPR009772">
    <property type="entry name" value="CDC123"/>
</dbReference>
<reference evidence="1" key="1">
    <citation type="journal article" date="2020" name="Fungal Divers.">
        <title>Resolving the Mortierellaceae phylogeny through synthesis of multi-gene phylogenetics and phylogenomics.</title>
        <authorList>
            <person name="Vandepol N."/>
            <person name="Liber J."/>
            <person name="Desiro A."/>
            <person name="Na H."/>
            <person name="Kennedy M."/>
            <person name="Barry K."/>
            <person name="Grigoriev I.V."/>
            <person name="Miller A.N."/>
            <person name="O'Donnell K."/>
            <person name="Stajich J.E."/>
            <person name="Bonito G."/>
        </authorList>
    </citation>
    <scope>NUCLEOTIDE SEQUENCE</scope>
    <source>
        <strain evidence="1">NRRL 28262</strain>
    </source>
</reference>
<dbReference type="AlphaFoldDB" id="A0AAD4H785"/>
<dbReference type="Proteomes" id="UP001194580">
    <property type="component" value="Unassembled WGS sequence"/>
</dbReference>
<proteinExistence type="predicted"/>
<dbReference type="Pfam" id="PF07065">
    <property type="entry name" value="D123"/>
    <property type="match status" value="1"/>
</dbReference>
<keyword evidence="2" id="KW-1185">Reference proteome</keyword>
<sequence length="80" mass="9098">TDSLLFEWQELLLLDLEDKETEATLPVMRLLESEAAGRHMQQPFSFNRYPSDVTDLSNGQTVAEFAEAFYKKVQTAAVTD</sequence>
<accession>A0AAD4H785</accession>
<protein>
    <submittedName>
        <fullName evidence="1">Uncharacterized protein</fullName>
    </submittedName>
</protein>
<name>A0AAD4H785_9FUNG</name>
<dbReference type="EMBL" id="JAAAIL010000681">
    <property type="protein sequence ID" value="KAG0273883.1"/>
    <property type="molecule type" value="Genomic_DNA"/>
</dbReference>